<reference evidence="2 3" key="1">
    <citation type="submission" date="2017-01" db="EMBL/GenBank/DDBJ databases">
        <title>Genome Analysis of Deinococcus marmoris KOPRI26562.</title>
        <authorList>
            <person name="Kim J.H."/>
            <person name="Oh H.-M."/>
        </authorList>
    </citation>
    <scope>NUCLEOTIDE SEQUENCE [LARGE SCALE GENOMIC DNA]</scope>
    <source>
        <strain evidence="2 3">KOPRI26562</strain>
    </source>
</reference>
<dbReference type="InterPro" id="IPR002372">
    <property type="entry name" value="PQQ_rpt_dom"/>
</dbReference>
<dbReference type="Pfam" id="PF13360">
    <property type="entry name" value="PQQ_2"/>
    <property type="match status" value="2"/>
</dbReference>
<evidence type="ECO:0000259" key="1">
    <source>
        <dbReference type="Pfam" id="PF13360"/>
    </source>
</evidence>
<proteinExistence type="predicted"/>
<feature type="domain" description="Pyrrolo-quinoline quinone repeat" evidence="1">
    <location>
        <begin position="116"/>
        <end position="249"/>
    </location>
</feature>
<dbReference type="InterPro" id="IPR011047">
    <property type="entry name" value="Quinoprotein_ADH-like_sf"/>
</dbReference>
<dbReference type="SUPFAM" id="SSF50998">
    <property type="entry name" value="Quinoprotein alcohol dehydrogenase-like"/>
    <property type="match status" value="2"/>
</dbReference>
<gene>
    <name evidence="2" type="ORF">BOO71_0007648</name>
</gene>
<comment type="caution">
    <text evidence="2">The sequence shown here is derived from an EMBL/GenBank/DDBJ whole genome shotgun (WGS) entry which is preliminary data.</text>
</comment>
<dbReference type="Gene3D" id="2.40.128.630">
    <property type="match status" value="1"/>
</dbReference>
<dbReference type="EMBL" id="MSTI01000085">
    <property type="protein sequence ID" value="OLV17833.1"/>
    <property type="molecule type" value="Genomic_DNA"/>
</dbReference>
<dbReference type="SMART" id="SM00564">
    <property type="entry name" value="PQQ"/>
    <property type="match status" value="6"/>
</dbReference>
<dbReference type="Gene3D" id="2.130.10.10">
    <property type="entry name" value="YVTN repeat-like/Quinoprotein amine dehydrogenase"/>
    <property type="match status" value="2"/>
</dbReference>
<evidence type="ECO:0000313" key="3">
    <source>
        <dbReference type="Proteomes" id="UP000186607"/>
    </source>
</evidence>
<dbReference type="PANTHER" id="PTHR34512">
    <property type="entry name" value="CELL SURFACE PROTEIN"/>
    <property type="match status" value="1"/>
</dbReference>
<sequence>MILAVTRQLIRRWLPRVGGVVGGLALTAALLGAQSVPSVPSGGGVPRILWTVRGQGWAGASVVVSGGDQAVVADAKGIAAALNAASGKTNWRFDLGDRLLYTPAISGQMVLLARVGELAAVGLDGQTRWEKDIDDSPVLSPAVSKGGTIYAAGGPFLYALNPQGKTLWQHTVKSFYSGSPVVGKDGTVYVGAKNVLLALTPQGQVRWQYAASSTLFANPAIDARGNLYLGTASGLTSLDPAGKVRWSRPGQSVETTPLVGTNRIYVADTGGHLTALSLAGDVVWTVQVGQSIGGSPALARDVIYIGTGDGLLHALSLTGQPQWALQLDGAVFGSPVIGPDGHVYVGAGRTFYALETSSPPAATPWPMARQNAAGQGRAP</sequence>
<keyword evidence="3" id="KW-1185">Reference proteome</keyword>
<dbReference type="Proteomes" id="UP000186607">
    <property type="component" value="Unassembled WGS sequence"/>
</dbReference>
<evidence type="ECO:0000313" key="2">
    <source>
        <dbReference type="EMBL" id="OLV17833.1"/>
    </source>
</evidence>
<accession>A0A1U7NY33</accession>
<organism evidence="2 3">
    <name type="scientific">Deinococcus marmoris</name>
    <dbReference type="NCBI Taxonomy" id="249408"/>
    <lineage>
        <taxon>Bacteria</taxon>
        <taxon>Thermotogati</taxon>
        <taxon>Deinococcota</taxon>
        <taxon>Deinococci</taxon>
        <taxon>Deinococcales</taxon>
        <taxon>Deinococcaceae</taxon>
        <taxon>Deinococcus</taxon>
    </lineage>
</organism>
<dbReference type="PANTHER" id="PTHR34512:SF30">
    <property type="entry name" value="OUTER MEMBRANE PROTEIN ASSEMBLY FACTOR BAMB"/>
    <property type="match status" value="1"/>
</dbReference>
<dbReference type="InterPro" id="IPR018391">
    <property type="entry name" value="PQQ_b-propeller_rpt"/>
</dbReference>
<dbReference type="AlphaFoldDB" id="A0A1U7NY33"/>
<dbReference type="InterPro" id="IPR015943">
    <property type="entry name" value="WD40/YVTN_repeat-like_dom_sf"/>
</dbReference>
<feature type="domain" description="Pyrrolo-quinoline quinone repeat" evidence="1">
    <location>
        <begin position="271"/>
        <end position="356"/>
    </location>
</feature>
<protein>
    <submittedName>
        <fullName evidence="2">Cell surface protein</fullName>
    </submittedName>
</protein>
<name>A0A1U7NY33_9DEIO</name>
<dbReference type="STRING" id="249408.BOO71_0007648"/>